<keyword evidence="3" id="KW-1185">Reference proteome</keyword>
<dbReference type="EMBL" id="JARKIE010000293">
    <property type="protein sequence ID" value="KAJ7657079.1"/>
    <property type="molecule type" value="Genomic_DNA"/>
</dbReference>
<evidence type="ECO:0000313" key="2">
    <source>
        <dbReference type="EMBL" id="KAJ7657079.1"/>
    </source>
</evidence>
<name>A0AAD7CPS5_MYCRO</name>
<dbReference type="AlphaFoldDB" id="A0AAD7CPS5"/>
<accession>A0AAD7CPS5</accession>
<proteinExistence type="predicted"/>
<dbReference type="Proteomes" id="UP001221757">
    <property type="component" value="Unassembled WGS sequence"/>
</dbReference>
<gene>
    <name evidence="2" type="ORF">B0H17DRAFT_1185819</name>
</gene>
<comment type="caution">
    <text evidence="2">The sequence shown here is derived from an EMBL/GenBank/DDBJ whole genome shotgun (WGS) entry which is preliminary data.</text>
</comment>
<evidence type="ECO:0000256" key="1">
    <source>
        <dbReference type="SAM" id="MobiDB-lite"/>
    </source>
</evidence>
<organism evidence="2 3">
    <name type="scientific">Mycena rosella</name>
    <name type="common">Pink bonnet</name>
    <name type="synonym">Agaricus rosellus</name>
    <dbReference type="NCBI Taxonomy" id="1033263"/>
    <lineage>
        <taxon>Eukaryota</taxon>
        <taxon>Fungi</taxon>
        <taxon>Dikarya</taxon>
        <taxon>Basidiomycota</taxon>
        <taxon>Agaricomycotina</taxon>
        <taxon>Agaricomycetes</taxon>
        <taxon>Agaricomycetidae</taxon>
        <taxon>Agaricales</taxon>
        <taxon>Marasmiineae</taxon>
        <taxon>Mycenaceae</taxon>
        <taxon>Mycena</taxon>
    </lineage>
</organism>
<protein>
    <submittedName>
        <fullName evidence="2">Uncharacterized protein</fullName>
    </submittedName>
</protein>
<reference evidence="2" key="1">
    <citation type="submission" date="2023-03" db="EMBL/GenBank/DDBJ databases">
        <title>Massive genome expansion in bonnet fungi (Mycena s.s.) driven by repeated elements and novel gene families across ecological guilds.</title>
        <authorList>
            <consortium name="Lawrence Berkeley National Laboratory"/>
            <person name="Harder C.B."/>
            <person name="Miyauchi S."/>
            <person name="Viragh M."/>
            <person name="Kuo A."/>
            <person name="Thoen E."/>
            <person name="Andreopoulos B."/>
            <person name="Lu D."/>
            <person name="Skrede I."/>
            <person name="Drula E."/>
            <person name="Henrissat B."/>
            <person name="Morin E."/>
            <person name="Kohler A."/>
            <person name="Barry K."/>
            <person name="LaButti K."/>
            <person name="Morin E."/>
            <person name="Salamov A."/>
            <person name="Lipzen A."/>
            <person name="Mereny Z."/>
            <person name="Hegedus B."/>
            <person name="Baldrian P."/>
            <person name="Stursova M."/>
            <person name="Weitz H."/>
            <person name="Taylor A."/>
            <person name="Grigoriev I.V."/>
            <person name="Nagy L.G."/>
            <person name="Martin F."/>
            <person name="Kauserud H."/>
        </authorList>
    </citation>
    <scope>NUCLEOTIDE SEQUENCE</scope>
    <source>
        <strain evidence="2">CBHHK067</strain>
    </source>
</reference>
<feature type="region of interest" description="Disordered" evidence="1">
    <location>
        <begin position="174"/>
        <end position="201"/>
    </location>
</feature>
<evidence type="ECO:0000313" key="3">
    <source>
        <dbReference type="Proteomes" id="UP001221757"/>
    </source>
</evidence>
<feature type="compositionally biased region" description="Basic and acidic residues" evidence="1">
    <location>
        <begin position="178"/>
        <end position="197"/>
    </location>
</feature>
<sequence length="341" mass="38217">MGRGERCICDLLPSASSPRFAPAVPSHSRLLPTPVYAYPHLLERDAGRQSELARFDTQAHTPLTRLEAARVTTSERATGAMMESSNTASGRSWRNSAVTCKRSRVCPLARSYLRRKIQRALAIGGRRIRRAPGDEEDLRSPAHRAVLARPPSPTLSAYNQQRLRMSNELPKAPRRAWAWREEGEGPNEERRAGHEPDASEACGTWNAFGKEDVEQRQALRIASAEEEGRSVAVPPRGTAEVWHHLLLSVYIAQDIVHIGEATPVIEWQKGALARTADAIPRRVKVLGRASNRRRIVRILPRTFVAHVPEMRFRHSIPVETEPAQRQNLGNLRPFPAKKPLE</sequence>
<feature type="region of interest" description="Disordered" evidence="1">
    <location>
        <begin position="321"/>
        <end position="341"/>
    </location>
</feature>